<dbReference type="Proteomes" id="UP000070501">
    <property type="component" value="Unassembled WGS sequence"/>
</dbReference>
<organism evidence="2 3">
    <name type="scientific">Microdochium bolleyi</name>
    <dbReference type="NCBI Taxonomy" id="196109"/>
    <lineage>
        <taxon>Eukaryota</taxon>
        <taxon>Fungi</taxon>
        <taxon>Dikarya</taxon>
        <taxon>Ascomycota</taxon>
        <taxon>Pezizomycotina</taxon>
        <taxon>Sordariomycetes</taxon>
        <taxon>Xylariomycetidae</taxon>
        <taxon>Xylariales</taxon>
        <taxon>Microdochiaceae</taxon>
        <taxon>Microdochium</taxon>
    </lineage>
</organism>
<evidence type="ECO:0000313" key="2">
    <source>
        <dbReference type="EMBL" id="KXJ92244.1"/>
    </source>
</evidence>
<protein>
    <submittedName>
        <fullName evidence="2">Uncharacterized protein</fullName>
    </submittedName>
</protein>
<keyword evidence="3" id="KW-1185">Reference proteome</keyword>
<name>A0A136J551_9PEZI</name>
<evidence type="ECO:0000313" key="3">
    <source>
        <dbReference type="Proteomes" id="UP000070501"/>
    </source>
</evidence>
<feature type="compositionally biased region" description="Basic residues" evidence="1">
    <location>
        <begin position="117"/>
        <end position="131"/>
    </location>
</feature>
<gene>
    <name evidence="2" type="ORF">Micbo1qcDRAFT_224421</name>
</gene>
<sequence>MRETMRDLLSPPTSDATRLKLDHQSFRNDAKKLYRGPLVYLPPPLFTGASHALDGPSRQCFLRRRVLSLPLSLTRRFVPTSPANTAISTAVLFSQHEKPRPRAHDLPWNQKETPAMPKKRKETGRRRKRKNNPTTLIIITRSFGGCLFSCFSLPRRYIGHDGDLSRGSSSIHASHLRFLLFLFPYPLSNTRRKSDLRHTPSEKRDSMYVQLLSLCRHGYTQ</sequence>
<reference evidence="3" key="1">
    <citation type="submission" date="2016-02" db="EMBL/GenBank/DDBJ databases">
        <title>Draft genome sequence of Microdochium bolleyi, a fungal endophyte of beachgrass.</title>
        <authorList>
            <consortium name="DOE Joint Genome Institute"/>
            <person name="David A.S."/>
            <person name="May G."/>
            <person name="Haridas S."/>
            <person name="Lim J."/>
            <person name="Wang M."/>
            <person name="Labutti K."/>
            <person name="Lipzen A."/>
            <person name="Barry K."/>
            <person name="Grigoriev I.V."/>
        </authorList>
    </citation>
    <scope>NUCLEOTIDE SEQUENCE [LARGE SCALE GENOMIC DNA]</scope>
    <source>
        <strain evidence="3">J235TASD1</strain>
    </source>
</reference>
<accession>A0A136J551</accession>
<proteinExistence type="predicted"/>
<dbReference type="InParanoid" id="A0A136J551"/>
<feature type="region of interest" description="Disordered" evidence="1">
    <location>
        <begin position="100"/>
        <end position="132"/>
    </location>
</feature>
<dbReference type="AlphaFoldDB" id="A0A136J551"/>
<evidence type="ECO:0000256" key="1">
    <source>
        <dbReference type="SAM" id="MobiDB-lite"/>
    </source>
</evidence>
<dbReference type="EMBL" id="KQ964249">
    <property type="protein sequence ID" value="KXJ92244.1"/>
    <property type="molecule type" value="Genomic_DNA"/>
</dbReference>